<sequence length="271" mass="28087">MLSLAFATLATSSKLSLSGSVLKHDDAARRTLALRGGAKAGDIARIAGAGLMLADGIGRFAYPHKVVAMLGADTSDVPALIAARSEGHWRLGLAIMLLADASDARALIALSHYICTVNLLGDIPGNDALDAPQAPLIVLAAVFGALGYGTARGVVPNWMSPASCILNGLQFYLTPKRAWAVYGADGKGVSDLALAKTRRIGWGLILRGIYLGSILAGVARKDAFGYVLAGTAVNGILPILSGQTKYDFGTPRGQVSFVLIAALIAASSMWR</sequence>
<feature type="transmembrane region" description="Helical" evidence="1">
    <location>
        <begin position="223"/>
        <end position="241"/>
    </location>
</feature>
<organism evidence="2">
    <name type="scientific">Phaeocystis antarctica</name>
    <dbReference type="NCBI Taxonomy" id="33657"/>
    <lineage>
        <taxon>Eukaryota</taxon>
        <taxon>Haptista</taxon>
        <taxon>Haptophyta</taxon>
        <taxon>Prymnesiophyceae</taxon>
        <taxon>Phaeocystales</taxon>
        <taxon>Phaeocystaceae</taxon>
        <taxon>Phaeocystis</taxon>
    </lineage>
</organism>
<reference evidence="2" key="1">
    <citation type="submission" date="2021-01" db="EMBL/GenBank/DDBJ databases">
        <authorList>
            <person name="Corre E."/>
            <person name="Pelletier E."/>
            <person name="Niang G."/>
            <person name="Scheremetjew M."/>
            <person name="Finn R."/>
            <person name="Kale V."/>
            <person name="Holt S."/>
            <person name="Cochrane G."/>
            <person name="Meng A."/>
            <person name="Brown T."/>
            <person name="Cohen L."/>
        </authorList>
    </citation>
    <scope>NUCLEOTIDE SEQUENCE</scope>
    <source>
        <strain evidence="2">CCMP1374</strain>
    </source>
</reference>
<proteinExistence type="predicted"/>
<keyword evidence="1" id="KW-0812">Transmembrane</keyword>
<accession>A0A7S0ERP1</accession>
<evidence type="ECO:0000313" key="2">
    <source>
        <dbReference type="EMBL" id="CAD8492836.1"/>
    </source>
</evidence>
<keyword evidence="1" id="KW-0472">Membrane</keyword>
<evidence type="ECO:0000256" key="1">
    <source>
        <dbReference type="SAM" id="Phobius"/>
    </source>
</evidence>
<keyword evidence="1" id="KW-1133">Transmembrane helix</keyword>
<dbReference type="EMBL" id="HBEP01021801">
    <property type="protein sequence ID" value="CAD8492836.1"/>
    <property type="molecule type" value="Transcribed_RNA"/>
</dbReference>
<protein>
    <submittedName>
        <fullName evidence="2">Uncharacterized protein</fullName>
    </submittedName>
</protein>
<dbReference type="AlphaFoldDB" id="A0A7S0ERP1"/>
<feature type="transmembrane region" description="Helical" evidence="1">
    <location>
        <begin position="200"/>
        <end position="218"/>
    </location>
</feature>
<gene>
    <name evidence="2" type="ORF">PANT1444_LOCUS12239</name>
</gene>
<feature type="transmembrane region" description="Helical" evidence="1">
    <location>
        <begin position="253"/>
        <end position="270"/>
    </location>
</feature>
<name>A0A7S0ERP1_9EUKA</name>